<evidence type="ECO:0000256" key="4">
    <source>
        <dbReference type="ARBA" id="ARBA00022825"/>
    </source>
</evidence>
<dbReference type="Pfam" id="PF00082">
    <property type="entry name" value="Peptidase_S8"/>
    <property type="match status" value="1"/>
</dbReference>
<dbReference type="PROSITE" id="PS51892">
    <property type="entry name" value="SUBTILASE"/>
    <property type="match status" value="1"/>
</dbReference>
<dbReference type="PANTHER" id="PTHR43806">
    <property type="entry name" value="PEPTIDASE S8"/>
    <property type="match status" value="1"/>
</dbReference>
<keyword evidence="3 5" id="KW-0378">Hydrolase</keyword>
<evidence type="ECO:0000256" key="2">
    <source>
        <dbReference type="ARBA" id="ARBA00022670"/>
    </source>
</evidence>
<name>A0ABP9CZP4_9BACT</name>
<accession>A0ABP9CZP4</accession>
<keyword evidence="2 5" id="KW-0645">Protease</keyword>
<evidence type="ECO:0000256" key="1">
    <source>
        <dbReference type="ARBA" id="ARBA00011073"/>
    </source>
</evidence>
<dbReference type="PRINTS" id="PR00723">
    <property type="entry name" value="SUBTILISIN"/>
</dbReference>
<evidence type="ECO:0000256" key="5">
    <source>
        <dbReference type="PROSITE-ProRule" id="PRU01240"/>
    </source>
</evidence>
<dbReference type="InterPro" id="IPR050131">
    <property type="entry name" value="Peptidase_S8_subtilisin-like"/>
</dbReference>
<dbReference type="InterPro" id="IPR036852">
    <property type="entry name" value="Peptidase_S8/S53_dom_sf"/>
</dbReference>
<dbReference type="SUPFAM" id="SSF52743">
    <property type="entry name" value="Subtilisin-like"/>
    <property type="match status" value="1"/>
</dbReference>
<comment type="similarity">
    <text evidence="1 5">Belongs to the peptidase S8 family.</text>
</comment>
<feature type="active site" description="Charge relay system" evidence="5">
    <location>
        <position position="132"/>
    </location>
</feature>
<keyword evidence="4 5" id="KW-0720">Serine protease</keyword>
<dbReference type="Proteomes" id="UP001500298">
    <property type="component" value="Unassembled WGS sequence"/>
</dbReference>
<keyword evidence="8" id="KW-1185">Reference proteome</keyword>
<dbReference type="InterPro" id="IPR000209">
    <property type="entry name" value="Peptidase_S8/S53_dom"/>
</dbReference>
<feature type="active site" description="Charge relay system" evidence="5">
    <location>
        <position position="347"/>
    </location>
</feature>
<dbReference type="InterPro" id="IPR023828">
    <property type="entry name" value="Peptidase_S8_Ser-AS"/>
</dbReference>
<dbReference type="InterPro" id="IPR015500">
    <property type="entry name" value="Peptidase_S8_subtilisin-rel"/>
</dbReference>
<sequence>MGSNFLWAQQKYWVTFEDKPSIQTSPASWCDTPINPSYLQQIESLGPEIICQSKWLNAVSVLLDSAQHETIKALSFVKATEVIDPHLQILSLPESDLSAQPLHYGYALEQINASVLAEKKLNGKGVTIGVIDAGFWKAPRNRYLKELFQKGQVTGYKDFVFDDDPETFFDYRRTSSDAHGTTVLRMIAGKKAGDRQYGMADQATFFLARTDHGDKEFRGEEDYWIAAIEWLDSLGVKLVNTSLGYSIGYDNPKENYKISDMDGKTTMISKAANIAAKERGMLIIVSAGNEGDKESWKILSAPADAEHVLSIGATQRNGLKADYSSIGPQHLPYLKPNLSCYSLYGTSFSAPVITGLAACLWQYKPEATASEIKKALEQSGQLYPFGNNFIGYGVPIAQNALNILDGHSGTDQAMVVSTTKKSFIVEEHLLKETIILFHKKDATNVLKQEAISTTPLRKRLKVRKYKNAQRTTIVSGKSIIEVIWE</sequence>
<dbReference type="PANTHER" id="PTHR43806:SF67">
    <property type="entry name" value="EGF-LIKE DOMAIN-CONTAINING PROTEIN"/>
    <property type="match status" value="1"/>
</dbReference>
<proteinExistence type="inferred from homology"/>
<evidence type="ECO:0000313" key="7">
    <source>
        <dbReference type="EMBL" id="GAA4822717.1"/>
    </source>
</evidence>
<dbReference type="EMBL" id="BAABJX010000007">
    <property type="protein sequence ID" value="GAA4822717.1"/>
    <property type="molecule type" value="Genomic_DNA"/>
</dbReference>
<comment type="caution">
    <text evidence="7">The sequence shown here is derived from an EMBL/GenBank/DDBJ whole genome shotgun (WGS) entry which is preliminary data.</text>
</comment>
<evidence type="ECO:0000259" key="6">
    <source>
        <dbReference type="Pfam" id="PF00082"/>
    </source>
</evidence>
<feature type="domain" description="Peptidase S8/S53" evidence="6">
    <location>
        <begin position="123"/>
        <end position="392"/>
    </location>
</feature>
<feature type="active site" description="Charge relay system" evidence="5">
    <location>
        <position position="179"/>
    </location>
</feature>
<organism evidence="7 8">
    <name type="scientific">Algivirga pacifica</name>
    <dbReference type="NCBI Taxonomy" id="1162670"/>
    <lineage>
        <taxon>Bacteria</taxon>
        <taxon>Pseudomonadati</taxon>
        <taxon>Bacteroidota</taxon>
        <taxon>Cytophagia</taxon>
        <taxon>Cytophagales</taxon>
        <taxon>Flammeovirgaceae</taxon>
        <taxon>Algivirga</taxon>
    </lineage>
</organism>
<dbReference type="Gene3D" id="3.40.50.200">
    <property type="entry name" value="Peptidase S8/S53 domain"/>
    <property type="match status" value="1"/>
</dbReference>
<evidence type="ECO:0000256" key="3">
    <source>
        <dbReference type="ARBA" id="ARBA00022801"/>
    </source>
</evidence>
<dbReference type="PROSITE" id="PS00138">
    <property type="entry name" value="SUBTILASE_SER"/>
    <property type="match status" value="1"/>
</dbReference>
<gene>
    <name evidence="7" type="ORF">GCM10023331_03830</name>
</gene>
<reference evidence="8" key="1">
    <citation type="journal article" date="2019" name="Int. J. Syst. Evol. Microbiol.">
        <title>The Global Catalogue of Microorganisms (GCM) 10K type strain sequencing project: providing services to taxonomists for standard genome sequencing and annotation.</title>
        <authorList>
            <consortium name="The Broad Institute Genomics Platform"/>
            <consortium name="The Broad Institute Genome Sequencing Center for Infectious Disease"/>
            <person name="Wu L."/>
            <person name="Ma J."/>
        </authorList>
    </citation>
    <scope>NUCLEOTIDE SEQUENCE [LARGE SCALE GENOMIC DNA]</scope>
    <source>
        <strain evidence="8">JCM 18326</strain>
    </source>
</reference>
<evidence type="ECO:0000313" key="8">
    <source>
        <dbReference type="Proteomes" id="UP001500298"/>
    </source>
</evidence>
<protein>
    <submittedName>
        <fullName evidence="7">S8 family serine peptidase</fullName>
    </submittedName>
</protein>